<comment type="caution">
    <text evidence="1">The sequence shown here is derived from an EMBL/GenBank/DDBJ whole genome shotgun (WGS) entry which is preliminary data.</text>
</comment>
<accession>A0A4R7VMS7</accession>
<dbReference type="AlphaFoldDB" id="A0A4R7VMS7"/>
<name>A0A4R7VMS7_9PSED</name>
<evidence type="ECO:0000313" key="2">
    <source>
        <dbReference type="Proteomes" id="UP000295804"/>
    </source>
</evidence>
<proteinExistence type="predicted"/>
<gene>
    <name evidence="1" type="ORF">EDF87_103191</name>
</gene>
<sequence>MQPKWAIKRNKQWTVLDSVVPFEMPITQYISRTFRYLSDQSVNSLARDGFNQANRSEIIIAPGLALMNQVFRYWANRDQRMSRTNCSFTGRRSITYLC</sequence>
<reference evidence="1 2" key="1">
    <citation type="submission" date="2019-03" db="EMBL/GenBank/DDBJ databases">
        <title>Genomic analyses of the natural microbiome of Caenorhabditis elegans.</title>
        <authorList>
            <person name="Samuel B."/>
        </authorList>
    </citation>
    <scope>NUCLEOTIDE SEQUENCE [LARGE SCALE GENOMIC DNA]</scope>
    <source>
        <strain evidence="1 2">BIGb0525</strain>
    </source>
</reference>
<dbReference type="Proteomes" id="UP000295804">
    <property type="component" value="Unassembled WGS sequence"/>
</dbReference>
<protein>
    <submittedName>
        <fullName evidence="1">Uncharacterized protein</fullName>
    </submittedName>
</protein>
<organism evidence="1 2">
    <name type="scientific">Pseudomonas helmanticensis</name>
    <dbReference type="NCBI Taxonomy" id="1471381"/>
    <lineage>
        <taxon>Bacteria</taxon>
        <taxon>Pseudomonadati</taxon>
        <taxon>Pseudomonadota</taxon>
        <taxon>Gammaproteobacteria</taxon>
        <taxon>Pseudomonadales</taxon>
        <taxon>Pseudomonadaceae</taxon>
        <taxon>Pseudomonas</taxon>
    </lineage>
</organism>
<evidence type="ECO:0000313" key="1">
    <source>
        <dbReference type="EMBL" id="TDV50559.1"/>
    </source>
</evidence>
<dbReference type="EMBL" id="SOCQ01000003">
    <property type="protein sequence ID" value="TDV50559.1"/>
    <property type="molecule type" value="Genomic_DNA"/>
</dbReference>